<keyword evidence="4 10" id="KW-0328">Glycosyltransferase</keyword>
<evidence type="ECO:0000256" key="7">
    <source>
        <dbReference type="ARBA" id="ARBA00022824"/>
    </source>
</evidence>
<evidence type="ECO:0000256" key="4">
    <source>
        <dbReference type="ARBA" id="ARBA00022676"/>
    </source>
</evidence>
<evidence type="ECO:0000313" key="11">
    <source>
        <dbReference type="EMBL" id="TFL03571.1"/>
    </source>
</evidence>
<dbReference type="OrthoDB" id="497541at2759"/>
<feature type="transmembrane region" description="Helical" evidence="10">
    <location>
        <begin position="323"/>
        <end position="345"/>
    </location>
</feature>
<dbReference type="Proteomes" id="UP000305067">
    <property type="component" value="Unassembled WGS sequence"/>
</dbReference>
<dbReference type="Pfam" id="PF03901">
    <property type="entry name" value="Glyco_transf_22"/>
    <property type="match status" value="1"/>
</dbReference>
<comment type="subcellular location">
    <subcellularLocation>
        <location evidence="1 10">Endoplasmic reticulum membrane</location>
        <topology evidence="1 10">Multi-pass membrane protein</topology>
    </subcellularLocation>
</comment>
<organism evidence="11 12">
    <name type="scientific">Pterulicium gracile</name>
    <dbReference type="NCBI Taxonomy" id="1884261"/>
    <lineage>
        <taxon>Eukaryota</taxon>
        <taxon>Fungi</taxon>
        <taxon>Dikarya</taxon>
        <taxon>Basidiomycota</taxon>
        <taxon>Agaricomycotina</taxon>
        <taxon>Agaricomycetes</taxon>
        <taxon>Agaricomycetidae</taxon>
        <taxon>Agaricales</taxon>
        <taxon>Pleurotineae</taxon>
        <taxon>Pterulaceae</taxon>
        <taxon>Pterulicium</taxon>
    </lineage>
</organism>
<dbReference type="UniPathway" id="UPA00378"/>
<dbReference type="InterPro" id="IPR005599">
    <property type="entry name" value="GPI_mannosylTrfase"/>
</dbReference>
<sequence length="681" mass="77187">MSAPYVQGVRLRRQNETATPKQPEKEPGFAQVKPGRFAKRAWAPSFSLAIRFLLLMRVASAMYSNIEDCDEVFNFWEPLHFFHKGYGFQTWEVSPQFAIRSWAYIVLHAMPVKVASFLFPTEKRAAFFAVRITLAFISALCEAKFYRSVLENLNDRIGRYLFFILLFSAGMWNASSAFLPSSFAMYTTMLAFSYAIAPASLRNNKRTLFGTLLFATGGIVGWPFALALAVPFVVEELFLAGVDQPTSQSRSSWFQKRLQRLVTAGCVAALLFIPIIAIDTLAYGRLSIVPWNIIRYNLFGGSERGPDLYGTSPWHFYFLNLNLNFNVVTPLALFSLPAVGITYVYDRNRLGVAPPSSNQSSSFTLLATRLMPFYLWLGILTAQAHKEERFMYPAYPLLAFNAATTIYLIRGWMEVAFLSVTKSPYRTSKTPLFRLFTSSILISMSLLSLSRIIALYINYHAPLSLTHTFEYTEIPLLLNSTGLLHLPPGSSPSDLGKGYQIDITPVEELGLRVCVAKEWYRFPGHFLIPTGVRVDFVKSEFEGMLPRHFEEGGEMGGRFGWPRMGTRVMPKDLNDLNREDKSHYVPIESCDYLFDLDFPQHPVSSALEPRFINDKNTWEPVECLPFLDARHSPLLTRVLWMPGETWRNMQVFGDYCLLRNTASVAAKLEVAKTGQKQMSGI</sequence>
<feature type="transmembrane region" description="Helical" evidence="10">
    <location>
        <begin position="183"/>
        <end position="201"/>
    </location>
</feature>
<evidence type="ECO:0000313" key="12">
    <source>
        <dbReference type="Proteomes" id="UP000305067"/>
    </source>
</evidence>
<proteinExistence type="inferred from homology"/>
<keyword evidence="7 10" id="KW-0256">Endoplasmic reticulum</keyword>
<evidence type="ECO:0000256" key="10">
    <source>
        <dbReference type="RuleBase" id="RU363075"/>
    </source>
</evidence>
<dbReference type="EMBL" id="ML178820">
    <property type="protein sequence ID" value="TFL03571.1"/>
    <property type="molecule type" value="Genomic_DNA"/>
</dbReference>
<keyword evidence="12" id="KW-1185">Reference proteome</keyword>
<evidence type="ECO:0000256" key="5">
    <source>
        <dbReference type="ARBA" id="ARBA00022679"/>
    </source>
</evidence>
<dbReference type="PANTHER" id="PTHR22760">
    <property type="entry name" value="GLYCOSYLTRANSFERASE"/>
    <property type="match status" value="1"/>
</dbReference>
<keyword evidence="6 10" id="KW-0812">Transmembrane</keyword>
<evidence type="ECO:0000256" key="9">
    <source>
        <dbReference type="ARBA" id="ARBA00023136"/>
    </source>
</evidence>
<feature type="transmembrane region" description="Helical" evidence="10">
    <location>
        <begin position="365"/>
        <end position="382"/>
    </location>
</feature>
<feature type="transmembrane region" description="Helical" evidence="10">
    <location>
        <begin position="394"/>
        <end position="413"/>
    </location>
</feature>
<dbReference type="AlphaFoldDB" id="A0A5C3QSS7"/>
<dbReference type="PANTHER" id="PTHR22760:SF2">
    <property type="entry name" value="ALPHA-1,2-MANNOSYLTRANSFERASE ALG9"/>
    <property type="match status" value="1"/>
</dbReference>
<feature type="transmembrane region" description="Helical" evidence="10">
    <location>
        <begin position="261"/>
        <end position="283"/>
    </location>
</feature>
<feature type="transmembrane region" description="Helical" evidence="10">
    <location>
        <begin position="157"/>
        <end position="177"/>
    </location>
</feature>
<keyword evidence="5 11" id="KW-0808">Transferase</keyword>
<comment type="similarity">
    <text evidence="3 10">Belongs to the glycosyltransferase 22 family.</text>
</comment>
<accession>A0A5C3QSS7</accession>
<feature type="transmembrane region" description="Helical" evidence="10">
    <location>
        <begin position="208"/>
        <end position="234"/>
    </location>
</feature>
<dbReference type="GO" id="GO:0006487">
    <property type="term" value="P:protein N-linked glycosylation"/>
    <property type="evidence" value="ECO:0007669"/>
    <property type="project" value="TreeGrafter"/>
</dbReference>
<reference evidence="11 12" key="1">
    <citation type="journal article" date="2019" name="Nat. Ecol. Evol.">
        <title>Megaphylogeny resolves global patterns of mushroom evolution.</title>
        <authorList>
            <person name="Varga T."/>
            <person name="Krizsan K."/>
            <person name="Foldi C."/>
            <person name="Dima B."/>
            <person name="Sanchez-Garcia M."/>
            <person name="Sanchez-Ramirez S."/>
            <person name="Szollosi G.J."/>
            <person name="Szarkandi J.G."/>
            <person name="Papp V."/>
            <person name="Albert L."/>
            <person name="Andreopoulos W."/>
            <person name="Angelini C."/>
            <person name="Antonin V."/>
            <person name="Barry K.W."/>
            <person name="Bougher N.L."/>
            <person name="Buchanan P."/>
            <person name="Buyck B."/>
            <person name="Bense V."/>
            <person name="Catcheside P."/>
            <person name="Chovatia M."/>
            <person name="Cooper J."/>
            <person name="Damon W."/>
            <person name="Desjardin D."/>
            <person name="Finy P."/>
            <person name="Geml J."/>
            <person name="Haridas S."/>
            <person name="Hughes K."/>
            <person name="Justo A."/>
            <person name="Karasinski D."/>
            <person name="Kautmanova I."/>
            <person name="Kiss B."/>
            <person name="Kocsube S."/>
            <person name="Kotiranta H."/>
            <person name="LaButti K.M."/>
            <person name="Lechner B.E."/>
            <person name="Liimatainen K."/>
            <person name="Lipzen A."/>
            <person name="Lukacs Z."/>
            <person name="Mihaltcheva S."/>
            <person name="Morgado L.N."/>
            <person name="Niskanen T."/>
            <person name="Noordeloos M.E."/>
            <person name="Ohm R.A."/>
            <person name="Ortiz-Santana B."/>
            <person name="Ovrebo C."/>
            <person name="Racz N."/>
            <person name="Riley R."/>
            <person name="Savchenko A."/>
            <person name="Shiryaev A."/>
            <person name="Soop K."/>
            <person name="Spirin V."/>
            <person name="Szebenyi C."/>
            <person name="Tomsovsky M."/>
            <person name="Tulloss R.E."/>
            <person name="Uehling J."/>
            <person name="Grigoriev I.V."/>
            <person name="Vagvolgyi C."/>
            <person name="Papp T."/>
            <person name="Martin F.M."/>
            <person name="Miettinen O."/>
            <person name="Hibbett D.S."/>
            <person name="Nagy L.G."/>
        </authorList>
    </citation>
    <scope>NUCLEOTIDE SEQUENCE [LARGE SCALE GENOMIC DNA]</scope>
    <source>
        <strain evidence="11 12">CBS 309.79</strain>
    </source>
</reference>
<protein>
    <recommendedName>
        <fullName evidence="10">Mannosyltransferase</fullName>
        <ecNumber evidence="10">2.4.1.-</ecNumber>
    </recommendedName>
</protein>
<dbReference type="GO" id="GO:0000026">
    <property type="term" value="F:alpha-1,2-mannosyltransferase activity"/>
    <property type="evidence" value="ECO:0007669"/>
    <property type="project" value="TreeGrafter"/>
</dbReference>
<name>A0A5C3QSS7_9AGAR</name>
<dbReference type="GO" id="GO:0005789">
    <property type="term" value="C:endoplasmic reticulum membrane"/>
    <property type="evidence" value="ECO:0007669"/>
    <property type="project" value="UniProtKB-SubCell"/>
</dbReference>
<evidence type="ECO:0000256" key="6">
    <source>
        <dbReference type="ARBA" id="ARBA00022692"/>
    </source>
</evidence>
<gene>
    <name evidence="11" type="ORF">BDV98DRAFT_602982</name>
</gene>
<evidence type="ECO:0000256" key="2">
    <source>
        <dbReference type="ARBA" id="ARBA00004922"/>
    </source>
</evidence>
<feature type="transmembrane region" description="Helical" evidence="10">
    <location>
        <begin position="433"/>
        <end position="457"/>
    </location>
</feature>
<keyword evidence="9 10" id="KW-0472">Membrane</keyword>
<evidence type="ECO:0000256" key="3">
    <source>
        <dbReference type="ARBA" id="ARBA00007063"/>
    </source>
</evidence>
<evidence type="ECO:0000256" key="1">
    <source>
        <dbReference type="ARBA" id="ARBA00004477"/>
    </source>
</evidence>
<evidence type="ECO:0000256" key="8">
    <source>
        <dbReference type="ARBA" id="ARBA00022989"/>
    </source>
</evidence>
<keyword evidence="8 10" id="KW-1133">Transmembrane helix</keyword>
<dbReference type="STRING" id="1884261.A0A5C3QSS7"/>
<dbReference type="EC" id="2.4.1.-" evidence="10"/>
<comment type="pathway">
    <text evidence="2">Protein modification; protein glycosylation.</text>
</comment>